<evidence type="ECO:0000313" key="4">
    <source>
        <dbReference type="EMBL" id="RYN45726.1"/>
    </source>
</evidence>
<feature type="domain" description="Glutaminase A N-terminal" evidence="3">
    <location>
        <begin position="106"/>
        <end position="338"/>
    </location>
</feature>
<dbReference type="Pfam" id="PF17168">
    <property type="entry name" value="DUF5127"/>
    <property type="match status" value="1"/>
</dbReference>
<reference evidence="5" key="1">
    <citation type="journal article" date="2019" name="bioRxiv">
        <title>Genomics, evolutionary history and diagnostics of the Alternaria alternata species group including apple and Asian pear pathotypes.</title>
        <authorList>
            <person name="Armitage A.D."/>
            <person name="Cockerton H.M."/>
            <person name="Sreenivasaprasad S."/>
            <person name="Woodhall J.W."/>
            <person name="Lane C.R."/>
            <person name="Harrison R.J."/>
            <person name="Clarkson J.P."/>
        </authorList>
    </citation>
    <scope>NUCLEOTIDE SEQUENCE [LARGE SCALE GENOMIC DNA]</scope>
    <source>
        <strain evidence="5">FERA 1082</strain>
    </source>
</reference>
<dbReference type="InterPro" id="IPR052743">
    <property type="entry name" value="Glutaminase_GtaA"/>
</dbReference>
<dbReference type="InterPro" id="IPR033433">
    <property type="entry name" value="GtaA_N"/>
</dbReference>
<dbReference type="InterPro" id="IPR012341">
    <property type="entry name" value="6hp_glycosidase-like_sf"/>
</dbReference>
<evidence type="ECO:0000256" key="1">
    <source>
        <dbReference type="SAM" id="SignalP"/>
    </source>
</evidence>
<dbReference type="GO" id="GO:0005975">
    <property type="term" value="P:carbohydrate metabolic process"/>
    <property type="evidence" value="ECO:0007669"/>
    <property type="project" value="InterPro"/>
</dbReference>
<protein>
    <submittedName>
        <fullName evidence="4">Glutaminase A</fullName>
    </submittedName>
</protein>
<keyword evidence="1" id="KW-0732">Signal</keyword>
<organism evidence="4 5">
    <name type="scientific">Alternaria tenuissima</name>
    <dbReference type="NCBI Taxonomy" id="119927"/>
    <lineage>
        <taxon>Eukaryota</taxon>
        <taxon>Fungi</taxon>
        <taxon>Dikarya</taxon>
        <taxon>Ascomycota</taxon>
        <taxon>Pezizomycotina</taxon>
        <taxon>Dothideomycetes</taxon>
        <taxon>Pleosporomycetidae</taxon>
        <taxon>Pleosporales</taxon>
        <taxon>Pleosporineae</taxon>
        <taxon>Pleosporaceae</taxon>
        <taxon>Alternaria</taxon>
        <taxon>Alternaria sect. Alternaria</taxon>
        <taxon>Alternaria alternata complex</taxon>
    </lineage>
</organism>
<dbReference type="Pfam" id="PF16335">
    <property type="entry name" value="GtaA_6_Hairpin"/>
    <property type="match status" value="1"/>
</dbReference>
<dbReference type="Gene3D" id="1.50.10.10">
    <property type="match status" value="1"/>
</dbReference>
<proteinExistence type="predicted"/>
<name>A0A4Q4MB46_9PLEO</name>
<dbReference type="Proteomes" id="UP000292402">
    <property type="component" value="Unassembled WGS sequence"/>
</dbReference>
<accession>A0A4Q4MB46</accession>
<dbReference type="EMBL" id="PDXA01000032">
    <property type="protein sequence ID" value="RYN45726.1"/>
    <property type="molecule type" value="Genomic_DNA"/>
</dbReference>
<feature type="chain" id="PRO_5020220935" evidence="1">
    <location>
        <begin position="19"/>
        <end position="703"/>
    </location>
</feature>
<gene>
    <name evidence="4" type="ORF">AA0114_g8703</name>
</gene>
<dbReference type="InterPro" id="IPR008928">
    <property type="entry name" value="6-hairpin_glycosidase_sf"/>
</dbReference>
<dbReference type="PANTHER" id="PTHR31987:SF1">
    <property type="entry name" value="GLUTAMINASE A"/>
    <property type="match status" value="1"/>
</dbReference>
<comment type="caution">
    <text evidence="4">The sequence shown here is derived from an EMBL/GenBank/DDBJ whole genome shotgun (WGS) entry which is preliminary data.</text>
</comment>
<evidence type="ECO:0000313" key="5">
    <source>
        <dbReference type="Proteomes" id="UP000292402"/>
    </source>
</evidence>
<dbReference type="InterPro" id="IPR032514">
    <property type="entry name" value="GtaA_central"/>
</dbReference>
<dbReference type="AlphaFoldDB" id="A0A4Q4MB46"/>
<feature type="signal peptide" evidence="1">
    <location>
        <begin position="1"/>
        <end position="18"/>
    </location>
</feature>
<evidence type="ECO:0000259" key="2">
    <source>
        <dbReference type="Pfam" id="PF16335"/>
    </source>
</evidence>
<feature type="domain" description="Glutaminase A central" evidence="2">
    <location>
        <begin position="344"/>
        <end position="689"/>
    </location>
</feature>
<evidence type="ECO:0000259" key="3">
    <source>
        <dbReference type="Pfam" id="PF17168"/>
    </source>
</evidence>
<dbReference type="SUPFAM" id="SSF48208">
    <property type="entry name" value="Six-hairpin glycosidases"/>
    <property type="match status" value="1"/>
</dbReference>
<sequence length="703" mass="78509">MFLFFLAILINFFLTIAAQSASKFTPTRPPSLPLAVKNPYLSAWFPAGSNGGNGGYLPGQWPSFWTGQTLGWTGLVRVDGNTFVWMGAPDGYNDLANQTSYEYTSTRSIFTLTADDKIQLKVTFLSPITPNDYKRQSLIFSYMDVEVSSLDNSEHDVQIYTDISAEWVSGDPTAVAEWGFGTTSDGVNYHKVWKQDQQVFNEHNDQSQWGNWYYSTKAVEGLTHKSGADSEVRDAFDSDGRLDNAEDPEFRPINTGWPVFGYALAMGSVGSDVKSQLFTIGLCQDDAIQFLGADGLVILPSLWRDYFGDDISALSFFYNDYKESSELSTELDDKISKDSKTIAGDDYAVLTTLAARQAFGATQLVGTEKKHYLFLKEISSNGNTQTIDVIYPASPIFFYTNPELVKLMLDPHFENQESGHYPKKSAIHDLGTHYPNATGHLDGADEPMPLEECGNNVIMMLAYVQLSGDSDYIKEHYPILKQWAQYLVDDSLYPALQLSTDDFAGNLPNQTNLALKGIIGLEAMSQLSRIVGETDDAENYTAVAHDYITKWVDLGMNKNATPPHAILNYGNEDTHGLLYNLYNDRLLNLTLVPQEIYDSQSAFYPTISENYGVPLDTRHGYTKSDWEVFCAAIASQETRDMFIGKLAKWVRETTSSHAFSDLYEADDGKQPDGIDFKARPVMGGMFALLLLDWEGYSPRQKLL</sequence>
<dbReference type="GO" id="GO:0003824">
    <property type="term" value="F:catalytic activity"/>
    <property type="evidence" value="ECO:0007669"/>
    <property type="project" value="UniProtKB-ARBA"/>
</dbReference>
<dbReference type="PANTHER" id="PTHR31987">
    <property type="entry name" value="GLUTAMINASE A-RELATED"/>
    <property type="match status" value="1"/>
</dbReference>